<dbReference type="EC" id="1.6.5.3" evidence="8"/>
<feature type="binding site" evidence="7">
    <location>
        <position position="121"/>
    </location>
    <ligand>
        <name>[2Fe-2S] cluster</name>
        <dbReference type="ChEBI" id="CHEBI:190135"/>
    </ligand>
</feature>
<evidence type="ECO:0000256" key="6">
    <source>
        <dbReference type="ARBA" id="ARBA00034078"/>
    </source>
</evidence>
<evidence type="ECO:0000256" key="4">
    <source>
        <dbReference type="ARBA" id="ARBA00023004"/>
    </source>
</evidence>
<dbReference type="NCBIfam" id="NF005722">
    <property type="entry name" value="PRK07539.1-2"/>
    <property type="match status" value="1"/>
</dbReference>
<dbReference type="AlphaFoldDB" id="A0A0S4LW00"/>
<proteinExistence type="inferred from homology"/>
<accession>A0A0S4LW00</accession>
<keyword evidence="2 7" id="KW-0001">2Fe-2S</keyword>
<evidence type="ECO:0000256" key="5">
    <source>
        <dbReference type="ARBA" id="ARBA00023014"/>
    </source>
</evidence>
<dbReference type="InterPro" id="IPR036249">
    <property type="entry name" value="Thioredoxin-like_sf"/>
</dbReference>
<keyword evidence="8" id="KW-0560">Oxidoreductase</keyword>
<dbReference type="Gene3D" id="3.40.30.10">
    <property type="entry name" value="Glutaredoxin"/>
    <property type="match status" value="1"/>
</dbReference>
<dbReference type="FunFam" id="1.10.10.1590:FF:000001">
    <property type="entry name" value="NADH-quinone oxidoreductase subunit E"/>
    <property type="match status" value="1"/>
</dbReference>
<dbReference type="InterPro" id="IPR042128">
    <property type="entry name" value="NuoE_dom"/>
</dbReference>
<feature type="binding site" evidence="7">
    <location>
        <position position="85"/>
    </location>
    <ligand>
        <name>[2Fe-2S] cluster</name>
        <dbReference type="ChEBI" id="CHEBI:190135"/>
    </ligand>
</feature>
<dbReference type="SUPFAM" id="SSF52833">
    <property type="entry name" value="Thioredoxin-like"/>
    <property type="match status" value="1"/>
</dbReference>
<keyword evidence="3 7" id="KW-0479">Metal-binding</keyword>
<evidence type="ECO:0000313" key="8">
    <source>
        <dbReference type="EMBL" id="CUS39186.1"/>
    </source>
</evidence>
<name>A0A0S4LW00_9BACT</name>
<keyword evidence="8" id="KW-0830">Ubiquinone</keyword>
<dbReference type="STRING" id="1742972.COMA1_70078"/>
<gene>
    <name evidence="8" type="primary">nuoE</name>
    <name evidence="8" type="ORF">COMA1_70078</name>
</gene>
<dbReference type="GO" id="GO:0003954">
    <property type="term" value="F:NADH dehydrogenase activity"/>
    <property type="evidence" value="ECO:0007669"/>
    <property type="project" value="TreeGrafter"/>
</dbReference>
<dbReference type="InterPro" id="IPR041921">
    <property type="entry name" value="NuoE_N"/>
</dbReference>
<dbReference type="EMBL" id="CZQA01000013">
    <property type="protein sequence ID" value="CUS39186.1"/>
    <property type="molecule type" value="Genomic_DNA"/>
</dbReference>
<dbReference type="Proteomes" id="UP000199032">
    <property type="component" value="Unassembled WGS sequence"/>
</dbReference>
<sequence>MLTDAEHRELADALHHYPDKRSGTIDALLILQRRRGWISDESLLDVAQLLEMSAEDVDSVATFYNLIFRKPVGRHVAFLCDSISCWIMGCDRIREQLKQHYGIDLGQTTSDGRLTVLPIACLGHCERAPALMIDQDVYGHVTPDKVEIIMDKYK</sequence>
<dbReference type="InterPro" id="IPR002023">
    <property type="entry name" value="NuoE-like"/>
</dbReference>
<comment type="cofactor">
    <cofactor evidence="6">
        <name>[2Fe-2S] cluster</name>
        <dbReference type="ChEBI" id="CHEBI:190135"/>
    </cofactor>
</comment>
<keyword evidence="4 7" id="KW-0408">Iron</keyword>
<dbReference type="NCBIfam" id="TIGR01958">
    <property type="entry name" value="nuoE_fam"/>
    <property type="match status" value="1"/>
</dbReference>
<feature type="binding site" evidence="7">
    <location>
        <position position="125"/>
    </location>
    <ligand>
        <name>[2Fe-2S] cluster</name>
        <dbReference type="ChEBI" id="CHEBI:190135"/>
    </ligand>
</feature>
<keyword evidence="5 7" id="KW-0411">Iron-sulfur</keyword>
<dbReference type="PROSITE" id="PS01099">
    <property type="entry name" value="COMPLEX1_24K"/>
    <property type="match status" value="1"/>
</dbReference>
<dbReference type="Gene3D" id="1.10.10.1590">
    <property type="entry name" value="NADH-quinone oxidoreductase subunit E"/>
    <property type="match status" value="1"/>
</dbReference>
<comment type="similarity">
    <text evidence="1">Belongs to the complex I 24 kDa subunit family.</text>
</comment>
<evidence type="ECO:0000256" key="3">
    <source>
        <dbReference type="ARBA" id="ARBA00022723"/>
    </source>
</evidence>
<dbReference type="PANTHER" id="PTHR10371">
    <property type="entry name" value="NADH DEHYDROGENASE UBIQUINONE FLAVOPROTEIN 2, MITOCHONDRIAL"/>
    <property type="match status" value="1"/>
</dbReference>
<evidence type="ECO:0000313" key="9">
    <source>
        <dbReference type="Proteomes" id="UP000199032"/>
    </source>
</evidence>
<dbReference type="FunFam" id="3.40.30.10:FF:000015">
    <property type="entry name" value="NADH-quinone oxidoreductase subunit E"/>
    <property type="match status" value="1"/>
</dbReference>
<dbReference type="GO" id="GO:0051537">
    <property type="term" value="F:2 iron, 2 sulfur cluster binding"/>
    <property type="evidence" value="ECO:0007669"/>
    <property type="project" value="UniProtKB-KW"/>
</dbReference>
<evidence type="ECO:0000256" key="7">
    <source>
        <dbReference type="PIRSR" id="PIRSR000216-1"/>
    </source>
</evidence>
<dbReference type="PIRSF" id="PIRSF000216">
    <property type="entry name" value="NADH_DH_24kDa"/>
    <property type="match status" value="1"/>
</dbReference>
<evidence type="ECO:0000256" key="1">
    <source>
        <dbReference type="ARBA" id="ARBA00010643"/>
    </source>
</evidence>
<keyword evidence="9" id="KW-1185">Reference proteome</keyword>
<dbReference type="OrthoDB" id="9807941at2"/>
<dbReference type="RefSeq" id="WP_090751116.1">
    <property type="nucleotide sequence ID" value="NZ_CZQA01000013.1"/>
</dbReference>
<dbReference type="CDD" id="cd03064">
    <property type="entry name" value="TRX_Fd_NuoE"/>
    <property type="match status" value="1"/>
</dbReference>
<evidence type="ECO:0000256" key="2">
    <source>
        <dbReference type="ARBA" id="ARBA00022714"/>
    </source>
</evidence>
<reference evidence="8 9" key="1">
    <citation type="submission" date="2015-10" db="EMBL/GenBank/DDBJ databases">
        <authorList>
            <person name="Gilbert D.G."/>
        </authorList>
    </citation>
    <scope>NUCLEOTIDE SEQUENCE [LARGE SCALE GENOMIC DNA]</scope>
    <source>
        <strain evidence="8">COMA1</strain>
    </source>
</reference>
<dbReference type="GO" id="GO:0046872">
    <property type="term" value="F:metal ion binding"/>
    <property type="evidence" value="ECO:0007669"/>
    <property type="project" value="UniProtKB-KW"/>
</dbReference>
<dbReference type="Pfam" id="PF01257">
    <property type="entry name" value="2Fe-2S_thioredx"/>
    <property type="match status" value="1"/>
</dbReference>
<organism evidence="8 9">
    <name type="scientific">Candidatus Nitrospira nitrosa</name>
    <dbReference type="NCBI Taxonomy" id="1742972"/>
    <lineage>
        <taxon>Bacteria</taxon>
        <taxon>Pseudomonadati</taxon>
        <taxon>Nitrospirota</taxon>
        <taxon>Nitrospiria</taxon>
        <taxon>Nitrospirales</taxon>
        <taxon>Nitrospiraceae</taxon>
        <taxon>Nitrospira</taxon>
    </lineage>
</organism>
<feature type="binding site" evidence="7">
    <location>
        <position position="80"/>
    </location>
    <ligand>
        <name>[2Fe-2S] cluster</name>
        <dbReference type="ChEBI" id="CHEBI:190135"/>
    </ligand>
</feature>
<comment type="cofactor">
    <cofactor evidence="7">
        <name>[2Fe-2S] cluster</name>
        <dbReference type="ChEBI" id="CHEBI:190135"/>
    </cofactor>
    <text evidence="7">Binds 1 [2Fe-2S] cluster.</text>
</comment>
<dbReference type="PANTHER" id="PTHR10371:SF3">
    <property type="entry name" value="NADH DEHYDROGENASE [UBIQUINONE] FLAVOPROTEIN 2, MITOCHONDRIAL"/>
    <property type="match status" value="1"/>
</dbReference>
<protein>
    <submittedName>
        <fullName evidence="8">NADH:ubiquinone oxidoreductase, chain E</fullName>
        <ecNumber evidence="8">1.6.5.3</ecNumber>
    </submittedName>
</protein>